<dbReference type="EnsemblPlants" id="LPERR04G20190.1">
    <property type="protein sequence ID" value="LPERR04G20190.1"/>
    <property type="gene ID" value="LPERR04G20190"/>
</dbReference>
<dbReference type="Gramene" id="LPERR04G20190.1">
    <property type="protein sequence ID" value="LPERR04G20190.1"/>
    <property type="gene ID" value="LPERR04G20190"/>
</dbReference>
<name>A0A0D9W959_9ORYZ</name>
<keyword evidence="2" id="KW-1185">Reference proteome</keyword>
<dbReference type="Proteomes" id="UP000032180">
    <property type="component" value="Chromosome 4"/>
</dbReference>
<organism evidence="1 2">
    <name type="scientific">Leersia perrieri</name>
    <dbReference type="NCBI Taxonomy" id="77586"/>
    <lineage>
        <taxon>Eukaryota</taxon>
        <taxon>Viridiplantae</taxon>
        <taxon>Streptophyta</taxon>
        <taxon>Embryophyta</taxon>
        <taxon>Tracheophyta</taxon>
        <taxon>Spermatophyta</taxon>
        <taxon>Magnoliopsida</taxon>
        <taxon>Liliopsida</taxon>
        <taxon>Poales</taxon>
        <taxon>Poaceae</taxon>
        <taxon>BOP clade</taxon>
        <taxon>Oryzoideae</taxon>
        <taxon>Oryzeae</taxon>
        <taxon>Oryzinae</taxon>
        <taxon>Leersia</taxon>
    </lineage>
</organism>
<reference evidence="1 2" key="2">
    <citation type="submission" date="2013-12" db="EMBL/GenBank/DDBJ databases">
        <authorList>
            <person name="Yu Y."/>
            <person name="Lee S."/>
            <person name="de Baynast K."/>
            <person name="Wissotski M."/>
            <person name="Liu L."/>
            <person name="Talag J."/>
            <person name="Goicoechea J."/>
            <person name="Angelova A."/>
            <person name="Jetty R."/>
            <person name="Kudrna D."/>
            <person name="Golser W."/>
            <person name="Rivera L."/>
            <person name="Zhang J."/>
            <person name="Wing R."/>
        </authorList>
    </citation>
    <scope>NUCLEOTIDE SEQUENCE</scope>
</reference>
<sequence>MAYRLRHMTVSSAEPSLQCPTELLIPSPSLTPHTHTLTHTHTHGNSAAASPWPAPGVCGVPGGALFAASARRGRSVSLTEGDDARPAIFSISIVIPEQPVVSSRVYRSQVMDFHHPQSLFNYPRKVNNEEC</sequence>
<accession>A0A0D9W959</accession>
<evidence type="ECO:0000313" key="2">
    <source>
        <dbReference type="Proteomes" id="UP000032180"/>
    </source>
</evidence>
<proteinExistence type="predicted"/>
<dbReference type="HOGENOM" id="CLU_1930580_0_0_1"/>
<dbReference type="EnsemblPlants" id="LPERR04G20190.2">
    <property type="protein sequence ID" value="LPERR04G20190.2"/>
    <property type="gene ID" value="LPERR04G20190"/>
</dbReference>
<reference evidence="1 2" key="1">
    <citation type="submission" date="2012-08" db="EMBL/GenBank/DDBJ databases">
        <title>Oryza genome evolution.</title>
        <authorList>
            <person name="Wing R.A."/>
        </authorList>
    </citation>
    <scope>NUCLEOTIDE SEQUENCE</scope>
</reference>
<dbReference type="AlphaFoldDB" id="A0A0D9W959"/>
<protein>
    <submittedName>
        <fullName evidence="1">Uncharacterized protein</fullName>
    </submittedName>
</protein>
<dbReference type="Gramene" id="LPERR04G20190.2">
    <property type="protein sequence ID" value="LPERR04G20190.2"/>
    <property type="gene ID" value="LPERR04G20190"/>
</dbReference>
<evidence type="ECO:0000313" key="1">
    <source>
        <dbReference type="EnsemblPlants" id="LPERR04G20190.1"/>
    </source>
</evidence>
<reference evidence="1" key="3">
    <citation type="submission" date="2015-04" db="UniProtKB">
        <authorList>
            <consortium name="EnsemblPlants"/>
        </authorList>
    </citation>
    <scope>IDENTIFICATION</scope>
</reference>